<keyword evidence="4" id="KW-1185">Reference proteome</keyword>
<evidence type="ECO:0000313" key="3">
    <source>
        <dbReference type="EMBL" id="KEQ24608.1"/>
    </source>
</evidence>
<feature type="region of interest" description="Disordered" evidence="1">
    <location>
        <begin position="422"/>
        <end position="442"/>
    </location>
</feature>
<dbReference type="AlphaFoldDB" id="A0A081P1N5"/>
<dbReference type="InterPro" id="IPR006059">
    <property type="entry name" value="SBP"/>
</dbReference>
<proteinExistence type="predicted"/>
<dbReference type="OrthoDB" id="9798191at2"/>
<keyword evidence="2" id="KW-0732">Signal</keyword>
<dbReference type="PROSITE" id="PS51257">
    <property type="entry name" value="PROKAR_LIPOPROTEIN"/>
    <property type="match status" value="1"/>
</dbReference>
<feature type="signal peptide" evidence="2">
    <location>
        <begin position="1"/>
        <end position="21"/>
    </location>
</feature>
<reference evidence="3 4" key="1">
    <citation type="submission" date="2014-06" db="EMBL/GenBank/DDBJ databases">
        <title>Draft genome sequence of Paenibacillus sp. MSt1.</title>
        <authorList>
            <person name="Aw Y.K."/>
            <person name="Ong K.S."/>
            <person name="Gan H.M."/>
            <person name="Lee S.M."/>
        </authorList>
    </citation>
    <scope>NUCLEOTIDE SEQUENCE [LARGE SCALE GENOMIC DNA]</scope>
    <source>
        <strain evidence="3 4">MSt1</strain>
    </source>
</reference>
<gene>
    <name evidence="3" type="ORF">ET33_07640</name>
</gene>
<dbReference type="Gene3D" id="3.40.190.10">
    <property type="entry name" value="Periplasmic binding protein-like II"/>
    <property type="match status" value="2"/>
</dbReference>
<sequence>MKKRALTLGLASLFAASSLLAGCGSNDAAQGNTGTKGDSKSGDKVSIRILTRISGTDPKSVAFQNLLKQFMEKNPDITVVDESLNDEAAFNNKFKTAVATGSVPEIWMNYGGVAFKDYAKNIAMDLDPVLKEDKAWSDAFLPLFDTWKYKDLPGTYGVPNEFYSVAIYYNKELFQKIGAEPPKTIEEFEAVADKFKAIDVVPMAMADKDNFRGGHLLTNLALKKYGFQKTEDLMGGKAKWNDPDMVSLLQTMKNWQDKGIFGKNMVTTDGNAITSMFLGGKSAMMFEGVWAISSIAASPIADKIGVIPFPGYKDKPEFKDNWFGGAGGYSVSKEITGAKKDATIKLLKFLTSVDAFKYFLKETKGGVYPVKMDSGSAPIDPVTAEYVKAQSTAKDFKGEIEEYSPIMQLQDKVRNEVQGMFAGNPPQKTADTIQSFVDSNKK</sequence>
<protein>
    <submittedName>
        <fullName evidence="3">ABC transporter substrate-binding protein</fullName>
    </submittedName>
</protein>
<evidence type="ECO:0000256" key="2">
    <source>
        <dbReference type="SAM" id="SignalP"/>
    </source>
</evidence>
<evidence type="ECO:0000313" key="4">
    <source>
        <dbReference type="Proteomes" id="UP000028123"/>
    </source>
</evidence>
<dbReference type="SUPFAM" id="SSF53850">
    <property type="entry name" value="Periplasmic binding protein-like II"/>
    <property type="match status" value="1"/>
</dbReference>
<dbReference type="PANTHER" id="PTHR43649">
    <property type="entry name" value="ARABINOSE-BINDING PROTEIN-RELATED"/>
    <property type="match status" value="1"/>
</dbReference>
<dbReference type="EMBL" id="JNVM01000015">
    <property type="protein sequence ID" value="KEQ24608.1"/>
    <property type="molecule type" value="Genomic_DNA"/>
</dbReference>
<dbReference type="RefSeq" id="WP_036684928.1">
    <property type="nucleotide sequence ID" value="NZ_JNVM01000015.1"/>
</dbReference>
<evidence type="ECO:0000256" key="1">
    <source>
        <dbReference type="SAM" id="MobiDB-lite"/>
    </source>
</evidence>
<feature type="chain" id="PRO_5039177505" evidence="2">
    <location>
        <begin position="22"/>
        <end position="442"/>
    </location>
</feature>
<name>A0A081P1N5_9BACL</name>
<feature type="compositionally biased region" description="Polar residues" evidence="1">
    <location>
        <begin position="426"/>
        <end position="442"/>
    </location>
</feature>
<accession>A0A081P1N5</accession>
<comment type="caution">
    <text evidence="3">The sequence shown here is derived from an EMBL/GenBank/DDBJ whole genome shotgun (WGS) entry which is preliminary data.</text>
</comment>
<dbReference type="Proteomes" id="UP000028123">
    <property type="component" value="Unassembled WGS sequence"/>
</dbReference>
<dbReference type="Pfam" id="PF13416">
    <property type="entry name" value="SBP_bac_8"/>
    <property type="match status" value="1"/>
</dbReference>
<dbReference type="eggNOG" id="COG1653">
    <property type="taxonomic scope" value="Bacteria"/>
</dbReference>
<dbReference type="InterPro" id="IPR050490">
    <property type="entry name" value="Bact_solute-bd_prot1"/>
</dbReference>
<organism evidence="3 4">
    <name type="scientific">Paenibacillus tyrfis</name>
    <dbReference type="NCBI Taxonomy" id="1501230"/>
    <lineage>
        <taxon>Bacteria</taxon>
        <taxon>Bacillati</taxon>
        <taxon>Bacillota</taxon>
        <taxon>Bacilli</taxon>
        <taxon>Bacillales</taxon>
        <taxon>Paenibacillaceae</taxon>
        <taxon>Paenibacillus</taxon>
    </lineage>
</organism>